<organism evidence="2">
    <name type="scientific">Schizophyllum commune (strain H4-8 / FGSC 9210)</name>
    <name type="common">Split gill fungus</name>
    <dbReference type="NCBI Taxonomy" id="578458"/>
    <lineage>
        <taxon>Eukaryota</taxon>
        <taxon>Fungi</taxon>
        <taxon>Dikarya</taxon>
        <taxon>Basidiomycota</taxon>
        <taxon>Agaricomycotina</taxon>
        <taxon>Agaricomycetes</taxon>
        <taxon>Agaricomycetidae</taxon>
        <taxon>Agaricales</taxon>
        <taxon>Schizophyllaceae</taxon>
        <taxon>Schizophyllum</taxon>
    </lineage>
</organism>
<protein>
    <submittedName>
        <fullName evidence="1">Expressed protein</fullName>
    </submittedName>
</protein>
<reference evidence="1 2" key="1">
    <citation type="journal article" date="2010" name="Nat. Biotechnol.">
        <title>Genome sequence of the model mushroom Schizophyllum commune.</title>
        <authorList>
            <person name="Ohm R.A."/>
            <person name="de Jong J.F."/>
            <person name="Lugones L.G."/>
            <person name="Aerts A."/>
            <person name="Kothe E."/>
            <person name="Stajich J.E."/>
            <person name="de Vries R.P."/>
            <person name="Record E."/>
            <person name="Levasseur A."/>
            <person name="Baker S.E."/>
            <person name="Bartholomew K.A."/>
            <person name="Coutinho P.M."/>
            <person name="Erdmann S."/>
            <person name="Fowler T.J."/>
            <person name="Gathman A.C."/>
            <person name="Lombard V."/>
            <person name="Henrissat B."/>
            <person name="Knabe N."/>
            <person name="Kuees U."/>
            <person name="Lilly W.W."/>
            <person name="Lindquist E."/>
            <person name="Lucas S."/>
            <person name="Magnuson J.K."/>
            <person name="Piumi F."/>
            <person name="Raudaskoski M."/>
            <person name="Salamov A."/>
            <person name="Schmutz J."/>
            <person name="Schwarze F.W.M.R."/>
            <person name="vanKuyk P.A."/>
            <person name="Horton J.S."/>
            <person name="Grigoriev I.V."/>
            <person name="Woesten H.A.B."/>
        </authorList>
    </citation>
    <scope>NUCLEOTIDE SEQUENCE [LARGE SCALE GENOMIC DNA]</scope>
    <source>
        <strain evidence="2">H4-8 / FGSC 9210</strain>
    </source>
</reference>
<evidence type="ECO:0000313" key="1">
    <source>
        <dbReference type="EMBL" id="EFI96474.1"/>
    </source>
</evidence>
<dbReference type="GeneID" id="9586725"/>
<proteinExistence type="predicted"/>
<keyword evidence="2" id="KW-1185">Reference proteome</keyword>
<dbReference type="VEuPathDB" id="FungiDB:SCHCODRAFT_02506744"/>
<dbReference type="KEGG" id="scm:SCHCO_02506744"/>
<accession>D8Q7S6</accession>
<dbReference type="RefSeq" id="XP_003031377.1">
    <property type="nucleotide sequence ID" value="XM_003031331.1"/>
</dbReference>
<dbReference type="AlphaFoldDB" id="D8Q7S6"/>
<dbReference type="HOGENOM" id="CLU_1876619_0_0_1"/>
<sequence>MTPLLLCLPHVSALERVPYLSISYFPKPLMTVSRATNPPHTSTNTTYISNLPHILQRLRTSSQLPWSRRTSISLYLPLIHLHWSSLSTYVNCISIVPVFGLLRELYNGVLTLPGALGQLGPTRCSIVVSWSMSVNI</sequence>
<gene>
    <name evidence="1" type="ORF">SCHCODRAFT_85374</name>
</gene>
<name>D8Q7S6_SCHCM</name>
<dbReference type="Proteomes" id="UP000007431">
    <property type="component" value="Unassembled WGS sequence"/>
</dbReference>
<dbReference type="InParanoid" id="D8Q7S6"/>
<dbReference type="EMBL" id="GL377307">
    <property type="protein sequence ID" value="EFI96474.1"/>
    <property type="molecule type" value="Genomic_DNA"/>
</dbReference>
<evidence type="ECO:0000313" key="2">
    <source>
        <dbReference type="Proteomes" id="UP000007431"/>
    </source>
</evidence>